<evidence type="ECO:0000256" key="1">
    <source>
        <dbReference type="SAM" id="MobiDB-lite"/>
    </source>
</evidence>
<dbReference type="EMBL" id="VDEQ01000154">
    <property type="protein sequence ID" value="MQS36918.1"/>
    <property type="molecule type" value="Genomic_DNA"/>
</dbReference>
<protein>
    <recommendedName>
        <fullName evidence="4">DUF3558 domain-containing protein</fullName>
    </recommendedName>
</protein>
<proteinExistence type="predicted"/>
<evidence type="ECO:0008006" key="4">
    <source>
        <dbReference type="Google" id="ProtNLM"/>
    </source>
</evidence>
<sequence length="247" mass="26331">MISEPELVGDDGEPPRGENPPGRWSRGDADPADPPDTISAGPGPLRAPIRAWLWALGGALTASALWAGGLYAYEPGDPDLGGYRASRDLCADAELKALTAEYGPVSLRTPTGRERPSLDHAACWFEFRGVPPENGAEPVAGSGSLSYVRHRKTDPGPQFEATVAMENHTGADDPEMVRVDGLGERAYFVWAQGYDVPVLQVLDGQSVLSMSAEPPRPPSGELDRAEVAGARTLMVADMKALMRKLQS</sequence>
<dbReference type="Proteomes" id="UP000460558">
    <property type="component" value="Unassembled WGS sequence"/>
</dbReference>
<evidence type="ECO:0000313" key="3">
    <source>
        <dbReference type="Proteomes" id="UP000460558"/>
    </source>
</evidence>
<dbReference type="RefSeq" id="WP_153483741.1">
    <property type="nucleotide sequence ID" value="NZ_VDEQ01000154.1"/>
</dbReference>
<evidence type="ECO:0000313" key="2">
    <source>
        <dbReference type="EMBL" id="MQS36918.1"/>
    </source>
</evidence>
<reference evidence="2 3" key="1">
    <citation type="submission" date="2019-06" db="EMBL/GenBank/DDBJ databases">
        <title>Comparative genomics and metabolomics analyses of clavulanic acid producing Streptomyces species provides insight into specialized metabolism and evolution of beta-lactam biosynthetic gene clusters.</title>
        <authorList>
            <person name="Moore M.A."/>
            <person name="Cruz-Morales P."/>
            <person name="Barona Gomez F."/>
            <person name="Kapil T."/>
        </authorList>
    </citation>
    <scope>NUCLEOTIDE SEQUENCE [LARGE SCALE GENOMIC DNA]</scope>
    <source>
        <strain evidence="2 3">T-272</strain>
    </source>
</reference>
<feature type="region of interest" description="Disordered" evidence="1">
    <location>
        <begin position="1"/>
        <end position="42"/>
    </location>
</feature>
<keyword evidence="3" id="KW-1185">Reference proteome</keyword>
<gene>
    <name evidence="2" type="ORF">FFZ77_15195</name>
</gene>
<name>A0ABW9NUD3_9ACTN</name>
<comment type="caution">
    <text evidence="2">The sequence shown here is derived from an EMBL/GenBank/DDBJ whole genome shotgun (WGS) entry which is preliminary data.</text>
</comment>
<organism evidence="2 3">
    <name type="scientific">Streptomyces katsurahamanus</name>
    <dbReference type="NCBI Taxonomy" id="2577098"/>
    <lineage>
        <taxon>Bacteria</taxon>
        <taxon>Bacillati</taxon>
        <taxon>Actinomycetota</taxon>
        <taxon>Actinomycetes</taxon>
        <taxon>Kitasatosporales</taxon>
        <taxon>Streptomycetaceae</taxon>
        <taxon>Streptomyces</taxon>
    </lineage>
</organism>
<accession>A0ABW9NUD3</accession>